<evidence type="ECO:0000313" key="3">
    <source>
        <dbReference type="Proteomes" id="UP000824120"/>
    </source>
</evidence>
<keyword evidence="3" id="KW-1185">Reference proteome</keyword>
<dbReference type="EMBL" id="JACXVP010000004">
    <property type="protein sequence ID" value="KAG5610994.1"/>
    <property type="molecule type" value="Genomic_DNA"/>
</dbReference>
<keyword evidence="1" id="KW-1133">Transmembrane helix</keyword>
<keyword evidence="1" id="KW-0472">Membrane</keyword>
<name>A0A9J5ZEB8_SOLCO</name>
<feature type="transmembrane region" description="Helical" evidence="1">
    <location>
        <begin position="14"/>
        <end position="33"/>
    </location>
</feature>
<evidence type="ECO:0000256" key="1">
    <source>
        <dbReference type="SAM" id="Phobius"/>
    </source>
</evidence>
<dbReference type="Proteomes" id="UP000824120">
    <property type="component" value="Chromosome 4"/>
</dbReference>
<sequence>MFSVMLFNDELKFLLLWIINILHDQLVIFISIFSSQRGFPTAAASENTASFPKKLVVGMEKISMQSLSTSPLPN</sequence>
<gene>
    <name evidence="2" type="ORF">H5410_022275</name>
</gene>
<comment type="caution">
    <text evidence="2">The sequence shown here is derived from an EMBL/GenBank/DDBJ whole genome shotgun (WGS) entry which is preliminary data.</text>
</comment>
<keyword evidence="1" id="KW-0812">Transmembrane</keyword>
<evidence type="ECO:0000313" key="2">
    <source>
        <dbReference type="EMBL" id="KAG5610994.1"/>
    </source>
</evidence>
<reference evidence="2 3" key="1">
    <citation type="submission" date="2020-09" db="EMBL/GenBank/DDBJ databases">
        <title>De no assembly of potato wild relative species, Solanum commersonii.</title>
        <authorList>
            <person name="Cho K."/>
        </authorList>
    </citation>
    <scope>NUCLEOTIDE SEQUENCE [LARGE SCALE GENOMIC DNA]</scope>
    <source>
        <strain evidence="2">LZ3.2</strain>
        <tissue evidence="2">Leaf</tissue>
    </source>
</reference>
<proteinExistence type="predicted"/>
<organism evidence="2 3">
    <name type="scientific">Solanum commersonii</name>
    <name type="common">Commerson's wild potato</name>
    <name type="synonym">Commerson's nightshade</name>
    <dbReference type="NCBI Taxonomy" id="4109"/>
    <lineage>
        <taxon>Eukaryota</taxon>
        <taxon>Viridiplantae</taxon>
        <taxon>Streptophyta</taxon>
        <taxon>Embryophyta</taxon>
        <taxon>Tracheophyta</taxon>
        <taxon>Spermatophyta</taxon>
        <taxon>Magnoliopsida</taxon>
        <taxon>eudicotyledons</taxon>
        <taxon>Gunneridae</taxon>
        <taxon>Pentapetalae</taxon>
        <taxon>asterids</taxon>
        <taxon>lamiids</taxon>
        <taxon>Solanales</taxon>
        <taxon>Solanaceae</taxon>
        <taxon>Solanoideae</taxon>
        <taxon>Solaneae</taxon>
        <taxon>Solanum</taxon>
    </lineage>
</organism>
<accession>A0A9J5ZEB8</accession>
<dbReference type="AlphaFoldDB" id="A0A9J5ZEB8"/>
<protein>
    <submittedName>
        <fullName evidence="2">Uncharacterized protein</fullName>
    </submittedName>
</protein>